<keyword evidence="3" id="KW-1185">Reference proteome</keyword>
<reference evidence="2 3" key="1">
    <citation type="submission" date="2018-01" db="EMBL/GenBank/DDBJ databases">
        <title>Comparison of the Chinese Bamboo Partridge and Red Junglefowl genome sequences highlights the importance of demography in genome evolution.</title>
        <authorList>
            <person name="Tiley G.P."/>
            <person name="Kimball R.T."/>
            <person name="Braun E.L."/>
            <person name="Burleigh J.G."/>
        </authorList>
    </citation>
    <scope>NUCLEOTIDE SEQUENCE [LARGE SCALE GENOMIC DNA]</scope>
    <source>
        <strain evidence="2">RTK389</strain>
        <tissue evidence="2">Blood</tissue>
    </source>
</reference>
<feature type="region of interest" description="Disordered" evidence="1">
    <location>
        <begin position="1"/>
        <end position="36"/>
    </location>
</feature>
<gene>
    <name evidence="2" type="ORF">CIB84_006516</name>
</gene>
<evidence type="ECO:0000256" key="1">
    <source>
        <dbReference type="SAM" id="MobiDB-lite"/>
    </source>
</evidence>
<feature type="compositionally biased region" description="Low complexity" evidence="1">
    <location>
        <begin position="18"/>
        <end position="27"/>
    </location>
</feature>
<organism evidence="2 3">
    <name type="scientific">Bambusicola thoracicus</name>
    <name type="common">Chinese bamboo-partridge</name>
    <name type="synonym">Perdix thoracica</name>
    <dbReference type="NCBI Taxonomy" id="9083"/>
    <lineage>
        <taxon>Eukaryota</taxon>
        <taxon>Metazoa</taxon>
        <taxon>Chordata</taxon>
        <taxon>Craniata</taxon>
        <taxon>Vertebrata</taxon>
        <taxon>Euteleostomi</taxon>
        <taxon>Archelosauria</taxon>
        <taxon>Archosauria</taxon>
        <taxon>Dinosauria</taxon>
        <taxon>Saurischia</taxon>
        <taxon>Theropoda</taxon>
        <taxon>Coelurosauria</taxon>
        <taxon>Aves</taxon>
        <taxon>Neognathae</taxon>
        <taxon>Galloanserae</taxon>
        <taxon>Galliformes</taxon>
        <taxon>Phasianidae</taxon>
        <taxon>Perdicinae</taxon>
        <taxon>Bambusicola</taxon>
    </lineage>
</organism>
<evidence type="ECO:0000313" key="3">
    <source>
        <dbReference type="Proteomes" id="UP000237246"/>
    </source>
</evidence>
<name>A0A2P4T052_BAMTH</name>
<sequence>MVGEGYTSLPLPSPGQSPGPSAFGSSQREFTDSPGK</sequence>
<dbReference type="AlphaFoldDB" id="A0A2P4T052"/>
<comment type="caution">
    <text evidence="2">The sequence shown here is derived from an EMBL/GenBank/DDBJ whole genome shotgun (WGS) entry which is preliminary data.</text>
</comment>
<protein>
    <submittedName>
        <fullName evidence="2">Uncharacterized protein</fullName>
    </submittedName>
</protein>
<accession>A0A2P4T052</accession>
<evidence type="ECO:0000313" key="2">
    <source>
        <dbReference type="EMBL" id="POI29734.1"/>
    </source>
</evidence>
<dbReference type="Proteomes" id="UP000237246">
    <property type="component" value="Unassembled WGS sequence"/>
</dbReference>
<dbReference type="EMBL" id="PPHD01014207">
    <property type="protein sequence ID" value="POI29734.1"/>
    <property type="molecule type" value="Genomic_DNA"/>
</dbReference>
<proteinExistence type="predicted"/>